<dbReference type="AlphaFoldDB" id="A0A3N4CYZ6"/>
<dbReference type="InterPro" id="IPR036291">
    <property type="entry name" value="NAD(P)-bd_dom_sf"/>
</dbReference>
<sequence>MSVRGVNKLSIIGAGAVGSSLAYASLIRGVARHVVLHDINAAKVRAEALDLAHGSQFMPQARVEGSEDPEITRGSDVVVITAGAKQKPGETRMDLAASTVNLMKKVIPPLVERSPEAIFLMVTNPVDVTTYAALKISGLPRNQLFGSGTVLDSSRLRYLVAEACEVAVVNVHAYIAGEHGDSEIPLWSAATIGGVPLLDWERQTGKLDESTRDSIADQVVNAAYEVIAGKGATNYAIGLAATRIIESVLRDEHRVLPVSSLVEDWYGIKDVCLSVPTIVDRQGAGHTLRQPLTDGELGCMHESADAIRYTLNSLGF</sequence>
<keyword evidence="4 7" id="KW-0560">Oxidoreductase</keyword>
<organism evidence="13 14">
    <name type="scientific">Arachnia propionica</name>
    <dbReference type="NCBI Taxonomy" id="1750"/>
    <lineage>
        <taxon>Bacteria</taxon>
        <taxon>Bacillati</taxon>
        <taxon>Actinomycetota</taxon>
        <taxon>Actinomycetes</taxon>
        <taxon>Propionibacteriales</taxon>
        <taxon>Propionibacteriaceae</taxon>
        <taxon>Arachnia</taxon>
    </lineage>
</organism>
<dbReference type="InterPro" id="IPR011304">
    <property type="entry name" value="L-lactate_DH"/>
</dbReference>
<feature type="binding site" evidence="7">
    <location>
        <position position="172"/>
    </location>
    <ligand>
        <name>beta-D-fructose 1,6-bisphosphate</name>
        <dbReference type="ChEBI" id="CHEBI:32966"/>
        <note>allosteric activator</note>
    </ligand>
</feature>
<dbReference type="NCBIfam" id="TIGR01771">
    <property type="entry name" value="L-LDH-NAD"/>
    <property type="match status" value="1"/>
</dbReference>
<evidence type="ECO:0000313" key="12">
    <source>
        <dbReference type="EMBL" id="QUC10661.1"/>
    </source>
</evidence>
<keyword evidence="5 7" id="KW-0520">NAD</keyword>
<evidence type="ECO:0000256" key="6">
    <source>
        <dbReference type="ARBA" id="ARBA00049258"/>
    </source>
</evidence>
<dbReference type="EMBL" id="LR134406">
    <property type="protein sequence ID" value="VEH69282.1"/>
    <property type="molecule type" value="Genomic_DNA"/>
</dbReference>
<name>A0A3N4CYZ6_9ACTN</name>
<dbReference type="SUPFAM" id="SSF51735">
    <property type="entry name" value="NAD(P)-binding Rossmann-fold domains"/>
    <property type="match status" value="1"/>
</dbReference>
<feature type="domain" description="Lactate/malate dehydrogenase N-terminal" evidence="10">
    <location>
        <begin position="8"/>
        <end position="146"/>
    </location>
</feature>
<comment type="subcellular location">
    <subcellularLocation>
        <location evidence="7">Cytoplasm</location>
    </subcellularLocation>
</comment>
<dbReference type="UniPathway" id="UPA00554">
    <property type="reaction ID" value="UER00611"/>
</dbReference>
<dbReference type="GeneID" id="64406044"/>
<keyword evidence="14" id="KW-1185">Reference proteome</keyword>
<comment type="similarity">
    <text evidence="2 7">Belongs to the LDH/MDH superfamily. LDH family.</text>
</comment>
<dbReference type="OrthoDB" id="9802969at2"/>
<feature type="binding site" evidence="7">
    <location>
        <position position="92"/>
    </location>
    <ligand>
        <name>substrate</name>
    </ligand>
</feature>
<dbReference type="PRINTS" id="PR00086">
    <property type="entry name" value="LLDHDRGNASE"/>
</dbReference>
<dbReference type="CDD" id="cd05292">
    <property type="entry name" value="LDH_2"/>
    <property type="match status" value="1"/>
</dbReference>
<dbReference type="EC" id="1.1.1.27" evidence="3 7"/>
<feature type="domain" description="Lactate/malate dehydrogenase C-terminal" evidence="11">
    <location>
        <begin position="149"/>
        <end position="309"/>
    </location>
</feature>
<dbReference type="SUPFAM" id="SSF56327">
    <property type="entry name" value="LDH C-terminal domain-like"/>
    <property type="match status" value="1"/>
</dbReference>
<dbReference type="Gene3D" id="3.40.50.720">
    <property type="entry name" value="NAD(P)-binding Rossmann-like Domain"/>
    <property type="match status" value="1"/>
</dbReference>
<dbReference type="InterPro" id="IPR022383">
    <property type="entry name" value="Lactate/malate_DH_C"/>
</dbReference>
<comment type="subunit">
    <text evidence="7">Homotetramer.</text>
</comment>
<evidence type="ECO:0000256" key="7">
    <source>
        <dbReference type="HAMAP-Rule" id="MF_00488"/>
    </source>
</evidence>
<dbReference type="GO" id="GO:0006096">
    <property type="term" value="P:glycolytic process"/>
    <property type="evidence" value="ECO:0007669"/>
    <property type="project" value="UniProtKB-UniRule"/>
</dbReference>
<evidence type="ECO:0000313" key="13">
    <source>
        <dbReference type="EMBL" id="VEH69282.1"/>
    </source>
</evidence>
<feature type="binding site" evidence="7">
    <location>
        <begin position="83"/>
        <end position="84"/>
    </location>
    <ligand>
        <name>NAD(+)</name>
        <dbReference type="ChEBI" id="CHEBI:57540"/>
    </ligand>
</feature>
<dbReference type="RefSeq" id="WP_014845680.1">
    <property type="nucleotide sequence ID" value="NZ_CAJZDL010000101.1"/>
</dbReference>
<protein>
    <recommendedName>
        <fullName evidence="3 7">L-lactate dehydrogenase</fullName>
        <shortName evidence="7">L-LDH</shortName>
        <ecNumber evidence="3 7">1.1.1.27</ecNumber>
    </recommendedName>
</protein>
<dbReference type="InterPro" id="IPR018177">
    <property type="entry name" value="L-lactate_DH_AS"/>
</dbReference>
<keyword evidence="7" id="KW-0963">Cytoplasm</keyword>
<comment type="pathway">
    <text evidence="1 7">Fermentation; pyruvate fermentation to lactate; (S)-lactate from pyruvate: step 1/1.</text>
</comment>
<feature type="modified residue" description="Phosphotyrosine" evidence="7">
    <location>
        <position position="224"/>
    </location>
</feature>
<feature type="binding site" evidence="7">
    <location>
        <position position="17"/>
    </location>
    <ligand>
        <name>NAD(+)</name>
        <dbReference type="ChEBI" id="CHEBI:57540"/>
    </ligand>
</feature>
<feature type="binding site" evidence="7">
    <location>
        <begin position="152"/>
        <end position="155"/>
    </location>
    <ligand>
        <name>substrate</name>
    </ligand>
</feature>
<evidence type="ECO:0000256" key="9">
    <source>
        <dbReference type="PIRSR" id="PIRSR000102-3"/>
    </source>
</evidence>
<evidence type="ECO:0000313" key="14">
    <source>
        <dbReference type="Proteomes" id="UP000273044"/>
    </source>
</evidence>
<reference evidence="13 14" key="1">
    <citation type="submission" date="2018-12" db="EMBL/GenBank/DDBJ databases">
        <authorList>
            <consortium name="Pathogen Informatics"/>
        </authorList>
    </citation>
    <scope>NUCLEOTIDE SEQUENCE [LARGE SCALE GENOMIC DNA]</scope>
    <source>
        <strain evidence="13 14">NCTC12967</strain>
    </source>
</reference>
<dbReference type="OMA" id="THLDSMR"/>
<dbReference type="HAMAP" id="MF_00488">
    <property type="entry name" value="Lactate_dehydrog"/>
    <property type="match status" value="1"/>
</dbReference>
<gene>
    <name evidence="13" type="primary">ldh2</name>
    <name evidence="7" type="synonym">ldh</name>
    <name evidence="12" type="ORF">J5A53_12920</name>
    <name evidence="13" type="ORF">NCTC12967_00548</name>
</gene>
<evidence type="ECO:0000256" key="1">
    <source>
        <dbReference type="ARBA" id="ARBA00004843"/>
    </source>
</evidence>
<keyword evidence="7" id="KW-0597">Phosphoprotein</keyword>
<feature type="binding site" evidence="7 9">
    <location>
        <position position="38"/>
    </location>
    <ligand>
        <name>NAD(+)</name>
        <dbReference type="ChEBI" id="CHEBI:57540"/>
    </ligand>
</feature>
<feature type="binding site" evidence="7">
    <location>
        <position position="43"/>
    </location>
    <ligand>
        <name>NAD(+)</name>
        <dbReference type="ChEBI" id="CHEBI:57540"/>
    </ligand>
</feature>
<evidence type="ECO:0000259" key="11">
    <source>
        <dbReference type="Pfam" id="PF02866"/>
    </source>
</evidence>
<dbReference type="InterPro" id="IPR001557">
    <property type="entry name" value="L-lactate/malate_DH"/>
</dbReference>
<feature type="binding site" evidence="7">
    <location>
        <position position="147"/>
    </location>
    <ligand>
        <name>NAD(+)</name>
        <dbReference type="ChEBI" id="CHEBI:57540"/>
    </ligand>
</feature>
<dbReference type="PROSITE" id="PS00064">
    <property type="entry name" value="L_LDH"/>
    <property type="match status" value="1"/>
</dbReference>
<comment type="catalytic activity">
    <reaction evidence="6 7">
        <text>(S)-lactate + NAD(+) = pyruvate + NADH + H(+)</text>
        <dbReference type="Rhea" id="RHEA:23444"/>
        <dbReference type="ChEBI" id="CHEBI:15361"/>
        <dbReference type="ChEBI" id="CHEBI:15378"/>
        <dbReference type="ChEBI" id="CHEBI:16651"/>
        <dbReference type="ChEBI" id="CHEBI:57540"/>
        <dbReference type="ChEBI" id="CHEBI:57945"/>
        <dbReference type="EC" id="1.1.1.27"/>
    </reaction>
</comment>
<dbReference type="Pfam" id="PF00056">
    <property type="entry name" value="Ldh_1_N"/>
    <property type="match status" value="1"/>
</dbReference>
<dbReference type="GO" id="GO:0005737">
    <property type="term" value="C:cytoplasm"/>
    <property type="evidence" value="ECO:0007669"/>
    <property type="project" value="UniProtKB-SubCell"/>
</dbReference>
<feature type="binding site" evidence="7">
    <location>
        <position position="86"/>
    </location>
    <ligand>
        <name>substrate</name>
    </ligand>
</feature>
<evidence type="ECO:0000259" key="10">
    <source>
        <dbReference type="Pfam" id="PF00056"/>
    </source>
</evidence>
<evidence type="ECO:0000256" key="8">
    <source>
        <dbReference type="PIRSR" id="PIRSR000102-1"/>
    </source>
</evidence>
<dbReference type="GO" id="GO:0004459">
    <property type="term" value="F:L-lactate dehydrogenase (NAD+) activity"/>
    <property type="evidence" value="ECO:0007669"/>
    <property type="project" value="UniProtKB-UniRule"/>
</dbReference>
<comment type="activity regulation">
    <text evidence="7">Allosterically activated by fructose 1,6-bisphosphate (FBP).</text>
</comment>
<dbReference type="Pfam" id="PF02866">
    <property type="entry name" value="Ldh_1_C"/>
    <property type="match status" value="1"/>
</dbReference>
<dbReference type="PANTHER" id="PTHR43128">
    <property type="entry name" value="L-2-HYDROXYCARBOXYLATE DEHYDROGENASE (NAD(P)(+))"/>
    <property type="match status" value="1"/>
</dbReference>
<comment type="function">
    <text evidence="7">Catalyzes the conversion of lactate to pyruvate.</text>
</comment>
<accession>A0A3N4CYZ6</accession>
<feature type="active site" description="Proton acceptor" evidence="7 8">
    <location>
        <position position="179"/>
    </location>
</feature>
<feature type="binding site" evidence="7 9">
    <location>
        <begin position="122"/>
        <end position="124"/>
    </location>
    <ligand>
        <name>NAD(+)</name>
        <dbReference type="ChEBI" id="CHEBI:57540"/>
    </ligand>
</feature>
<evidence type="ECO:0000256" key="2">
    <source>
        <dbReference type="ARBA" id="ARBA00006054"/>
    </source>
</evidence>
<dbReference type="InterPro" id="IPR001236">
    <property type="entry name" value="Lactate/malate_DH_N"/>
</dbReference>
<feature type="binding site" evidence="7">
    <location>
        <position position="233"/>
    </location>
    <ligand>
        <name>substrate</name>
    </ligand>
</feature>
<dbReference type="Gene3D" id="3.90.110.10">
    <property type="entry name" value="Lactate dehydrogenase/glycoside hydrolase, family 4, C-terminal"/>
    <property type="match status" value="1"/>
</dbReference>
<evidence type="ECO:0000256" key="5">
    <source>
        <dbReference type="ARBA" id="ARBA00023027"/>
    </source>
</evidence>
<dbReference type="PIRSF" id="PIRSF000102">
    <property type="entry name" value="Lac_mal_DH"/>
    <property type="match status" value="1"/>
</dbReference>
<evidence type="ECO:0000256" key="4">
    <source>
        <dbReference type="ARBA" id="ARBA00023002"/>
    </source>
</evidence>
<feature type="binding site" evidence="7">
    <location>
        <begin position="124"/>
        <end position="127"/>
    </location>
    <ligand>
        <name>substrate</name>
    </ligand>
</feature>
<feature type="binding site" evidence="7">
    <location>
        <position position="157"/>
    </location>
    <ligand>
        <name>beta-D-fructose 1,6-bisphosphate</name>
        <dbReference type="ChEBI" id="CHEBI:32966"/>
        <note>allosteric activator</note>
    </ligand>
</feature>
<dbReference type="Proteomes" id="UP000677180">
    <property type="component" value="Chromosome"/>
</dbReference>
<keyword evidence="7" id="KW-0021">Allosteric enzyme</keyword>
<dbReference type="EMBL" id="CP072385">
    <property type="protein sequence ID" value="QUC10661.1"/>
    <property type="molecule type" value="Genomic_DNA"/>
</dbReference>
<comment type="caution">
    <text evidence="7">Lacks conserved residue(s) required for the propagation of feature annotation.</text>
</comment>
<feature type="binding site" evidence="9">
    <location>
        <begin position="13"/>
        <end position="18"/>
    </location>
    <ligand>
        <name>NAD(+)</name>
        <dbReference type="ChEBI" id="CHEBI:57540"/>
    </ligand>
</feature>
<reference evidence="12" key="2">
    <citation type="submission" date="2021-03" db="EMBL/GenBank/DDBJ databases">
        <title>Human Oral Microbial Genomes.</title>
        <authorList>
            <person name="Johnston C.D."/>
            <person name="Chen T."/>
            <person name="Dewhirst F.E."/>
        </authorList>
    </citation>
    <scope>NUCLEOTIDE SEQUENCE</scope>
    <source>
        <strain evidence="12">F0714</strain>
    </source>
</reference>
<dbReference type="PANTHER" id="PTHR43128:SF16">
    <property type="entry name" value="L-LACTATE DEHYDROGENASE"/>
    <property type="match status" value="1"/>
</dbReference>
<dbReference type="Proteomes" id="UP000273044">
    <property type="component" value="Chromosome"/>
</dbReference>
<evidence type="ECO:0000256" key="3">
    <source>
        <dbReference type="ARBA" id="ARBA00012967"/>
    </source>
</evidence>
<proteinExistence type="inferred from homology"/>
<dbReference type="InterPro" id="IPR015955">
    <property type="entry name" value="Lactate_DH/Glyco_Ohase_4_C"/>
</dbReference>
<dbReference type="GO" id="GO:0006089">
    <property type="term" value="P:lactate metabolic process"/>
    <property type="evidence" value="ECO:0007669"/>
    <property type="project" value="TreeGrafter"/>
</dbReference>